<dbReference type="Proteomes" id="UP001620597">
    <property type="component" value="Unassembled WGS sequence"/>
</dbReference>
<name>A0ABW8NKW6_9GAMM</name>
<keyword evidence="2" id="KW-1185">Reference proteome</keyword>
<evidence type="ECO:0008006" key="3">
    <source>
        <dbReference type="Google" id="ProtNLM"/>
    </source>
</evidence>
<dbReference type="RefSeq" id="WP_416206633.1">
    <property type="nucleotide sequence ID" value="NZ_JBBKTX010000018.1"/>
</dbReference>
<sequence length="552" mass="61127">MPVILLLLLQGCATYGAGLSAVLQDVKQGNFATSEAQLKQALSPSGSDRLLYYLELGVIRHLNADYPGSNQAFEEAERISEQLETTSVVNSTLAMFTNARQADYAGQPHEKLLINYYKALNYLSMAAAQSSRDKRLDALDDARVEARRLVIKLNDMRDQKGSYADKNEQADSTYGELKSLFRVLSGSVINKDNLTYRDDALAHYLTGLSFEMNREYDDARISYQKAAETYEQGYAKQYRLGGGMAQQAWFDTVRMMTLAGGYGAELTRLTQDKLTASQRQQLDQLDPQQAQVVVIEHKGLAPELEELNVNMWTDPNTRSIKLQPYLGANDRDAWAWFYLLYADKGIYNILTAYLDGTRNGFVFSPFTKTILLGPAWKQIEDLGLDKAIGTSLRVTVPYYRPPTLLGESTLVVNTPGQARSLPLDKAASPAQLAIQERLLKSSSDIQQALARSALKAVSAQALGNSVDSQGVMSFIGKLAAQLSEAAETRSWILLPSDIRIRRLTLPAGDNELTLTSTLEPGVVDTHQTRMTLQPGQIALWQVRSLGNISTTR</sequence>
<comment type="caution">
    <text evidence="1">The sequence shown here is derived from an EMBL/GenBank/DDBJ whole genome shotgun (WGS) entry which is preliminary data.</text>
</comment>
<organism evidence="1 2">
    <name type="scientific">Oceanobacter antarcticus</name>
    <dbReference type="NCBI Taxonomy" id="3133425"/>
    <lineage>
        <taxon>Bacteria</taxon>
        <taxon>Pseudomonadati</taxon>
        <taxon>Pseudomonadota</taxon>
        <taxon>Gammaproteobacteria</taxon>
        <taxon>Oceanospirillales</taxon>
        <taxon>Oceanospirillaceae</taxon>
        <taxon>Oceanobacter</taxon>
    </lineage>
</organism>
<dbReference type="EMBL" id="JBBKTX010000018">
    <property type="protein sequence ID" value="MFK4753611.1"/>
    <property type="molecule type" value="Genomic_DNA"/>
</dbReference>
<evidence type="ECO:0000313" key="1">
    <source>
        <dbReference type="EMBL" id="MFK4753611.1"/>
    </source>
</evidence>
<accession>A0ABW8NKW6</accession>
<gene>
    <name evidence="1" type="ORF">WG929_14440</name>
</gene>
<protein>
    <recommendedName>
        <fullName evidence="3">Tetratricopeptide repeat-containing protein</fullName>
    </recommendedName>
</protein>
<reference evidence="1 2" key="1">
    <citation type="submission" date="2024-03" db="EMBL/GenBank/DDBJ databases">
        <title>High-quality draft genome sequence of Oceanobacter sp. wDCs-4.</title>
        <authorList>
            <person name="Dong C."/>
        </authorList>
    </citation>
    <scope>NUCLEOTIDE SEQUENCE [LARGE SCALE GENOMIC DNA]</scope>
    <source>
        <strain evidence="2">wDCs-4</strain>
    </source>
</reference>
<evidence type="ECO:0000313" key="2">
    <source>
        <dbReference type="Proteomes" id="UP001620597"/>
    </source>
</evidence>
<proteinExistence type="predicted"/>